<dbReference type="HOGENOM" id="CLU_072558_0_0_6"/>
<proteinExistence type="predicted"/>
<dbReference type="EMBL" id="APLQ01000011">
    <property type="protein sequence ID" value="ENO15775.1"/>
    <property type="molecule type" value="Genomic_DNA"/>
</dbReference>
<dbReference type="RefSeq" id="WP_004580065.1">
    <property type="nucleotide sequence ID" value="NZ_AP028878.1"/>
</dbReference>
<comment type="caution">
    <text evidence="2">The sequence shown here is derived from an EMBL/GenBank/DDBJ whole genome shotgun (WGS) entry which is preliminary data.</text>
</comment>
<reference evidence="2 3" key="1">
    <citation type="journal article" date="2013" name="Genome Announc.">
        <title>Genome Sequence of the Polycyclic Aromatic Hydrocarbon-Degrading Bacterium Strain Marinobacter nanhaiticus D15-8WT.</title>
        <authorList>
            <person name="Cui Z."/>
            <person name="Gao W."/>
            <person name="Li Q."/>
            <person name="Xu G."/>
            <person name="Zheng L."/>
        </authorList>
    </citation>
    <scope>NUCLEOTIDE SEQUENCE [LARGE SCALE GENOMIC DNA]</scope>
    <source>
        <strain evidence="2 3">D15-8W</strain>
    </source>
</reference>
<dbReference type="OrthoDB" id="6355587at2"/>
<evidence type="ECO:0000313" key="3">
    <source>
        <dbReference type="Proteomes" id="UP000013165"/>
    </source>
</evidence>
<feature type="region of interest" description="Disordered" evidence="1">
    <location>
        <begin position="24"/>
        <end position="43"/>
    </location>
</feature>
<organism evidence="2 3">
    <name type="scientific">Marinobacter nanhaiticus D15-8W</name>
    <dbReference type="NCBI Taxonomy" id="626887"/>
    <lineage>
        <taxon>Bacteria</taxon>
        <taxon>Pseudomonadati</taxon>
        <taxon>Pseudomonadota</taxon>
        <taxon>Gammaproteobacteria</taxon>
        <taxon>Pseudomonadales</taxon>
        <taxon>Marinobacteraceae</taxon>
        <taxon>Marinobacter</taxon>
    </lineage>
</organism>
<evidence type="ECO:0000256" key="1">
    <source>
        <dbReference type="SAM" id="MobiDB-lite"/>
    </source>
</evidence>
<dbReference type="AlphaFoldDB" id="N6VZS3"/>
<dbReference type="eggNOG" id="ENOG502ZKIB">
    <property type="taxonomic scope" value="Bacteria"/>
</dbReference>
<evidence type="ECO:0000313" key="2">
    <source>
        <dbReference type="EMBL" id="ENO15775.1"/>
    </source>
</evidence>
<dbReference type="PROSITE" id="PS51257">
    <property type="entry name" value="PROKAR_LIPOPROTEIN"/>
    <property type="match status" value="1"/>
</dbReference>
<protein>
    <submittedName>
        <fullName evidence="2">Uncharacterized protein</fullName>
    </submittedName>
</protein>
<sequence>MKGLFRSGAVVAGTLLLVACGGGGSGSSDSGGEETSPGTKLSLDTKGYASKTVTISTDTDIDSIAQLNTDLNEAFEVMDIIEDKAIDAIFEAPYTRACPGGGTTTLVENASTPNVDDSFTFDNCVVDVAGYGPLLFSGSYREVKNLKDEKAINRAWVGYQLYDITGEVKNTGETFALKGRFERDESYSSDATDARYHVVLGIAPFEFQLGDRYVALVDQKSEQDGDEYDITVDVSSRWVGSAIGGYVLVSTPTPITYLNDDFTCPTDGVMRFESDGVAEFRYGPSASGTAQAMAIWLNDQLVASYDSCDDIEFSPAE</sequence>
<gene>
    <name evidence="2" type="ORF">J057_10501</name>
</gene>
<dbReference type="Proteomes" id="UP000013165">
    <property type="component" value="Unassembled WGS sequence"/>
</dbReference>
<dbReference type="PATRIC" id="fig|626887.3.peg.2103"/>
<accession>N6VZS3</accession>
<keyword evidence="3" id="KW-1185">Reference proteome</keyword>
<name>N6VZS3_9GAMM</name>